<dbReference type="CDD" id="cd01536">
    <property type="entry name" value="PBP1_ABC_sugar_binding-like"/>
    <property type="match status" value="1"/>
</dbReference>
<evidence type="ECO:0000259" key="4">
    <source>
        <dbReference type="Pfam" id="PF13407"/>
    </source>
</evidence>
<protein>
    <recommendedName>
        <fullName evidence="4">Periplasmic binding protein domain-containing protein</fullName>
    </recommendedName>
</protein>
<dbReference type="GO" id="GO:0030313">
    <property type="term" value="C:cell envelope"/>
    <property type="evidence" value="ECO:0007669"/>
    <property type="project" value="UniProtKB-SubCell"/>
</dbReference>
<dbReference type="Gene3D" id="3.40.50.2300">
    <property type="match status" value="2"/>
</dbReference>
<proteinExistence type="inferred from homology"/>
<sequence>KAIGVGVKRATEAGIPVYAIDRSTVGTPLNMTIQADNEMAGRQAAEGAVAFLKEKYGEPKGTVLELQGDMASSVAQIRNKSFSEYMARYPDIKVISKPTEWDQDKFFKNTLDVLGAQPVDVIFSHTDVIGTTPILSALDQLGKKIKVGEKGHLWYGAIDGSPTGLRAVREGWQDASFSQPCTDCGLILDFVEKEVIKGETITTGPYLEEGALWSPAKIFEADNGLMMLLATTIVTKDNVDDDRLWGNQ</sequence>
<dbReference type="SUPFAM" id="SSF53822">
    <property type="entry name" value="Periplasmic binding protein-like I"/>
    <property type="match status" value="1"/>
</dbReference>
<evidence type="ECO:0000256" key="1">
    <source>
        <dbReference type="ARBA" id="ARBA00004196"/>
    </source>
</evidence>
<accession>A0A0F9C090</accession>
<feature type="non-terminal residue" evidence="5">
    <location>
        <position position="1"/>
    </location>
</feature>
<dbReference type="InterPro" id="IPR028082">
    <property type="entry name" value="Peripla_BP_I"/>
</dbReference>
<organism evidence="5">
    <name type="scientific">marine sediment metagenome</name>
    <dbReference type="NCBI Taxonomy" id="412755"/>
    <lineage>
        <taxon>unclassified sequences</taxon>
        <taxon>metagenomes</taxon>
        <taxon>ecological metagenomes</taxon>
    </lineage>
</organism>
<dbReference type="PANTHER" id="PTHR46847">
    <property type="entry name" value="D-ALLOSE-BINDING PERIPLASMIC PROTEIN-RELATED"/>
    <property type="match status" value="1"/>
</dbReference>
<dbReference type="AlphaFoldDB" id="A0A0F9C090"/>
<dbReference type="EMBL" id="LAZR01038417">
    <property type="protein sequence ID" value="KKL19622.1"/>
    <property type="molecule type" value="Genomic_DNA"/>
</dbReference>
<dbReference type="Pfam" id="PF13407">
    <property type="entry name" value="Peripla_BP_4"/>
    <property type="match status" value="1"/>
</dbReference>
<dbReference type="PANTHER" id="PTHR46847:SF1">
    <property type="entry name" value="D-ALLOSE-BINDING PERIPLASMIC PROTEIN-RELATED"/>
    <property type="match status" value="1"/>
</dbReference>
<comment type="subcellular location">
    <subcellularLocation>
        <location evidence="1">Cell envelope</location>
    </subcellularLocation>
</comment>
<reference evidence="5" key="1">
    <citation type="journal article" date="2015" name="Nature">
        <title>Complex archaea that bridge the gap between prokaryotes and eukaryotes.</title>
        <authorList>
            <person name="Spang A."/>
            <person name="Saw J.H."/>
            <person name="Jorgensen S.L."/>
            <person name="Zaremba-Niedzwiedzka K."/>
            <person name="Martijn J."/>
            <person name="Lind A.E."/>
            <person name="van Eijk R."/>
            <person name="Schleper C."/>
            <person name="Guy L."/>
            <person name="Ettema T.J."/>
        </authorList>
    </citation>
    <scope>NUCLEOTIDE SEQUENCE</scope>
</reference>
<evidence type="ECO:0000256" key="3">
    <source>
        <dbReference type="ARBA" id="ARBA00022729"/>
    </source>
</evidence>
<evidence type="ECO:0000256" key="2">
    <source>
        <dbReference type="ARBA" id="ARBA00007639"/>
    </source>
</evidence>
<evidence type="ECO:0000313" key="5">
    <source>
        <dbReference type="EMBL" id="KKL19622.1"/>
    </source>
</evidence>
<comment type="caution">
    <text evidence="5">The sequence shown here is derived from an EMBL/GenBank/DDBJ whole genome shotgun (WGS) entry which is preliminary data.</text>
</comment>
<dbReference type="GO" id="GO:0030246">
    <property type="term" value="F:carbohydrate binding"/>
    <property type="evidence" value="ECO:0007669"/>
    <property type="project" value="UniProtKB-ARBA"/>
</dbReference>
<dbReference type="InterPro" id="IPR025997">
    <property type="entry name" value="SBP_2_dom"/>
</dbReference>
<name>A0A0F9C090_9ZZZZ</name>
<feature type="domain" description="Periplasmic binding protein" evidence="4">
    <location>
        <begin position="6"/>
        <end position="181"/>
    </location>
</feature>
<gene>
    <name evidence="5" type="ORF">LCGC14_2463610</name>
</gene>
<comment type="similarity">
    <text evidence="2">Belongs to the bacterial solute-binding protein 2 family.</text>
</comment>
<keyword evidence="3" id="KW-0732">Signal</keyword>